<evidence type="ECO:0000313" key="3">
    <source>
        <dbReference type="EMBL" id="SVE14322.1"/>
    </source>
</evidence>
<dbReference type="SUPFAM" id="SSF103481">
    <property type="entry name" value="Multidrug resistance efflux transporter EmrE"/>
    <property type="match status" value="1"/>
</dbReference>
<name>A0A383B2X8_9ZZZZ</name>
<feature type="transmembrane region" description="Helical" evidence="1">
    <location>
        <begin position="29"/>
        <end position="47"/>
    </location>
</feature>
<feature type="non-terminal residue" evidence="3">
    <location>
        <position position="1"/>
    </location>
</feature>
<evidence type="ECO:0000259" key="2">
    <source>
        <dbReference type="Pfam" id="PF00892"/>
    </source>
</evidence>
<feature type="non-terminal residue" evidence="3">
    <location>
        <position position="203"/>
    </location>
</feature>
<dbReference type="InterPro" id="IPR000620">
    <property type="entry name" value="EamA_dom"/>
</dbReference>
<feature type="transmembrane region" description="Helical" evidence="1">
    <location>
        <begin position="117"/>
        <end position="134"/>
    </location>
</feature>
<feature type="transmembrane region" description="Helical" evidence="1">
    <location>
        <begin position="6"/>
        <end position="22"/>
    </location>
</feature>
<proteinExistence type="predicted"/>
<accession>A0A383B2X8</accession>
<dbReference type="GO" id="GO:0016020">
    <property type="term" value="C:membrane"/>
    <property type="evidence" value="ECO:0007669"/>
    <property type="project" value="InterPro"/>
</dbReference>
<dbReference type="EMBL" id="UINC01197043">
    <property type="protein sequence ID" value="SVE14322.1"/>
    <property type="molecule type" value="Genomic_DNA"/>
</dbReference>
<feature type="transmembrane region" description="Helical" evidence="1">
    <location>
        <begin position="93"/>
        <end position="111"/>
    </location>
</feature>
<evidence type="ECO:0000256" key="1">
    <source>
        <dbReference type="SAM" id="Phobius"/>
    </source>
</evidence>
<protein>
    <recommendedName>
        <fullName evidence="2">EamA domain-containing protein</fullName>
    </recommendedName>
</protein>
<feature type="transmembrane region" description="Helical" evidence="1">
    <location>
        <begin position="59"/>
        <end position="81"/>
    </location>
</feature>
<organism evidence="3">
    <name type="scientific">marine metagenome</name>
    <dbReference type="NCBI Taxonomy" id="408172"/>
    <lineage>
        <taxon>unclassified sequences</taxon>
        <taxon>metagenomes</taxon>
        <taxon>ecological metagenomes</taxon>
    </lineage>
</organism>
<reference evidence="3" key="1">
    <citation type="submission" date="2018-05" db="EMBL/GenBank/DDBJ databases">
        <authorList>
            <person name="Lanie J.A."/>
            <person name="Ng W.-L."/>
            <person name="Kazmierczak K.M."/>
            <person name="Andrzejewski T.M."/>
            <person name="Davidsen T.M."/>
            <person name="Wayne K.J."/>
            <person name="Tettelin H."/>
            <person name="Glass J.I."/>
            <person name="Rusch D."/>
            <person name="Podicherti R."/>
            <person name="Tsui H.-C.T."/>
            <person name="Winkler M.E."/>
        </authorList>
    </citation>
    <scope>NUCLEOTIDE SEQUENCE</scope>
</reference>
<sequence length="203" mass="22538">VIYLLLSIVSSTLIFLIFKQFGKYGIDNFQAIVFNYILAALISYFLIDVEVDLGSMFTESWFMVAIVTGVMFITMFNLMAITTQKIGVAVTSVASKVSLIIPVFLAVFLYGDEMPPIKILGIVIAVISVFLTFYSKEKTFNIGRLWILPVVLFLGTGLLDTIMKFSQSALLSEEDFNTFSSVLFFEAGLIGLVVLVIKRVFSG</sequence>
<gene>
    <name evidence="3" type="ORF">METZ01_LOCUS467176</name>
</gene>
<dbReference type="Pfam" id="PF00892">
    <property type="entry name" value="EamA"/>
    <property type="match status" value="1"/>
</dbReference>
<keyword evidence="1" id="KW-0812">Transmembrane</keyword>
<keyword evidence="1" id="KW-0472">Membrane</keyword>
<feature type="domain" description="EamA" evidence="2">
    <location>
        <begin position="1"/>
        <end position="133"/>
    </location>
</feature>
<dbReference type="AlphaFoldDB" id="A0A383B2X8"/>
<feature type="transmembrane region" description="Helical" evidence="1">
    <location>
        <begin position="146"/>
        <end position="166"/>
    </location>
</feature>
<feature type="transmembrane region" description="Helical" evidence="1">
    <location>
        <begin position="178"/>
        <end position="197"/>
    </location>
</feature>
<dbReference type="InterPro" id="IPR037185">
    <property type="entry name" value="EmrE-like"/>
</dbReference>
<keyword evidence="1" id="KW-1133">Transmembrane helix</keyword>